<dbReference type="EMBL" id="JAJLJH010000003">
    <property type="protein sequence ID" value="MCK9686670.1"/>
    <property type="molecule type" value="Genomic_DNA"/>
</dbReference>
<protein>
    <submittedName>
        <fullName evidence="1">Glycosyltransferase</fullName>
        <ecNumber evidence="1">2.4.-.-</ecNumber>
    </submittedName>
</protein>
<dbReference type="SUPFAM" id="SSF53756">
    <property type="entry name" value="UDP-Glycosyltransferase/glycogen phosphorylase"/>
    <property type="match status" value="1"/>
</dbReference>
<gene>
    <name evidence="1" type="ORF">LPC04_13230</name>
</gene>
<dbReference type="Proteomes" id="UP001139353">
    <property type="component" value="Unassembled WGS sequence"/>
</dbReference>
<dbReference type="PANTHER" id="PTHR12526">
    <property type="entry name" value="GLYCOSYLTRANSFERASE"/>
    <property type="match status" value="1"/>
</dbReference>
<keyword evidence="1" id="KW-0328">Glycosyltransferase</keyword>
<organism evidence="1 2">
    <name type="scientific">Scleromatobacter humisilvae</name>
    <dbReference type="NCBI Taxonomy" id="2897159"/>
    <lineage>
        <taxon>Bacteria</taxon>
        <taxon>Pseudomonadati</taxon>
        <taxon>Pseudomonadota</taxon>
        <taxon>Betaproteobacteria</taxon>
        <taxon>Burkholderiales</taxon>
        <taxon>Sphaerotilaceae</taxon>
        <taxon>Scleromatobacter</taxon>
    </lineage>
</organism>
<dbReference type="AlphaFoldDB" id="A0A9X1YJR3"/>
<keyword evidence="2" id="KW-1185">Reference proteome</keyword>
<dbReference type="PANTHER" id="PTHR12526:SF590">
    <property type="entry name" value="ALPHA-MALTOSE-1-PHOSPHATE SYNTHASE"/>
    <property type="match status" value="1"/>
</dbReference>
<evidence type="ECO:0000313" key="2">
    <source>
        <dbReference type="Proteomes" id="UP001139353"/>
    </source>
</evidence>
<name>A0A9X1YJR3_9BURK</name>
<dbReference type="Gene3D" id="3.40.50.2000">
    <property type="entry name" value="Glycogen Phosphorylase B"/>
    <property type="match status" value="2"/>
</dbReference>
<accession>A0A9X1YJR3</accession>
<evidence type="ECO:0000313" key="1">
    <source>
        <dbReference type="EMBL" id="MCK9686670.1"/>
    </source>
</evidence>
<dbReference type="RefSeq" id="WP_275682713.1">
    <property type="nucleotide sequence ID" value="NZ_JAJLJH010000003.1"/>
</dbReference>
<dbReference type="Pfam" id="PF13692">
    <property type="entry name" value="Glyco_trans_1_4"/>
    <property type="match status" value="1"/>
</dbReference>
<keyword evidence="1" id="KW-0808">Transferase</keyword>
<comment type="caution">
    <text evidence="1">The sequence shown here is derived from an EMBL/GenBank/DDBJ whole genome shotgun (WGS) entry which is preliminary data.</text>
</comment>
<sequence>MAFHIAMPRRMSAQELAAVDANGDRPRIAMSMIAKDLGAVVHAPGEGAVSFADKLRAKLAGPESMWAMARDIAARAAPGDVVFCGSEAGGLQVAKACADSRARPRVGIFVHNLDRPRGRVALKLFGIRRHAGLLMACSELQTTFLRDYLGTDDAQVRFVWDHTDNAFFTPGPASPDKRRPLIVSVGLEQRDYRTLAAATADMDVDVKISGFSEDAAVLQQTFPDVLPDNMSRKFYAWTDLVQLYRDADVVVVSVRENKYAAGVQSLLEGMACGRPVVATATAGLKSYLDEDVVASFAPGDVAGLRAAIERTLADRPAAEARAARGLALATRRHGIDDYVARIVGDLRALQRA</sequence>
<dbReference type="EC" id="2.4.-.-" evidence="1"/>
<dbReference type="GO" id="GO:0016757">
    <property type="term" value="F:glycosyltransferase activity"/>
    <property type="evidence" value="ECO:0007669"/>
    <property type="project" value="UniProtKB-KW"/>
</dbReference>
<proteinExistence type="predicted"/>
<reference evidence="1" key="1">
    <citation type="submission" date="2021-11" db="EMBL/GenBank/DDBJ databases">
        <title>BS-T2-15 a new species belonging to the Comamonadaceae family isolated from the soil of a French oak forest.</title>
        <authorList>
            <person name="Mieszkin S."/>
            <person name="Alain K."/>
        </authorList>
    </citation>
    <scope>NUCLEOTIDE SEQUENCE</scope>
    <source>
        <strain evidence="1">BS-T2-15</strain>
    </source>
</reference>